<protein>
    <submittedName>
        <fullName evidence="1">Uncharacterized protein</fullName>
    </submittedName>
</protein>
<organism evidence="1 2">
    <name type="scientific">Lentibacillus salicampi</name>
    <dbReference type="NCBI Taxonomy" id="175306"/>
    <lineage>
        <taxon>Bacteria</taxon>
        <taxon>Bacillati</taxon>
        <taxon>Bacillota</taxon>
        <taxon>Bacilli</taxon>
        <taxon>Bacillales</taxon>
        <taxon>Bacillaceae</taxon>
        <taxon>Lentibacillus</taxon>
    </lineage>
</organism>
<gene>
    <name evidence="1" type="ORF">E4U82_18860</name>
</gene>
<dbReference type="Proteomes" id="UP000298484">
    <property type="component" value="Unassembled WGS sequence"/>
</dbReference>
<accession>A0A4Y9A6E9</accession>
<evidence type="ECO:0000313" key="2">
    <source>
        <dbReference type="Proteomes" id="UP000298484"/>
    </source>
</evidence>
<reference evidence="1 2" key="1">
    <citation type="submission" date="2019-03" db="EMBL/GenBank/DDBJ databases">
        <title>Genome sequence of Lentibacillus salicampi ATCC BAA-719.</title>
        <authorList>
            <person name="Maclea K.S."/>
            <person name="Simoes Junior M."/>
        </authorList>
    </citation>
    <scope>NUCLEOTIDE SEQUENCE [LARGE SCALE GENOMIC DNA]</scope>
    <source>
        <strain evidence="1 2">ATCC BAA-719</strain>
    </source>
</reference>
<name>A0A4Y9A6E9_9BACI</name>
<comment type="caution">
    <text evidence="1">The sequence shown here is derived from an EMBL/GenBank/DDBJ whole genome shotgun (WGS) entry which is preliminary data.</text>
</comment>
<dbReference type="RefSeq" id="WP_135111789.1">
    <property type="nucleotide sequence ID" value="NZ_SRHY01000068.1"/>
</dbReference>
<dbReference type="AlphaFoldDB" id="A0A4Y9A6E9"/>
<dbReference type="OrthoDB" id="2581149at2"/>
<keyword evidence="2" id="KW-1185">Reference proteome</keyword>
<sequence length="209" mass="24766">MELFKEEQFDHLKDNYKILDDKINKDMTAAVTNKSYKEVQRLLNITEQINLLIAETDEMKEKTKALLKNIESTQEFHVRDSDETYAISDQQKTKDIVWQRKRENVRFEIRNENQTMTSNVVPVSLFKQIVFSALEIIDSNELVKISDVLKVLGDEIKTESNYKKTPRVPIVVVFKILVYENLLKQYAERSHKYILNTDRTHLLEWLEKL</sequence>
<evidence type="ECO:0000313" key="1">
    <source>
        <dbReference type="EMBL" id="TFJ91218.1"/>
    </source>
</evidence>
<dbReference type="EMBL" id="SRHY01000068">
    <property type="protein sequence ID" value="TFJ91218.1"/>
    <property type="molecule type" value="Genomic_DNA"/>
</dbReference>
<proteinExistence type="predicted"/>